<dbReference type="GO" id="GO:0006465">
    <property type="term" value="P:signal peptide processing"/>
    <property type="evidence" value="ECO:0007669"/>
    <property type="project" value="InterPro"/>
</dbReference>
<dbReference type="Pfam" id="PF10502">
    <property type="entry name" value="Peptidase_S26"/>
    <property type="match status" value="1"/>
</dbReference>
<evidence type="ECO:0000256" key="1">
    <source>
        <dbReference type="ARBA" id="ARBA00000677"/>
    </source>
</evidence>
<dbReference type="GO" id="GO:0005886">
    <property type="term" value="C:plasma membrane"/>
    <property type="evidence" value="ECO:0007669"/>
    <property type="project" value="UniProtKB-SubCell"/>
</dbReference>
<keyword evidence="11" id="KW-1185">Reference proteome</keyword>
<keyword evidence="7" id="KW-0472">Membrane</keyword>
<dbReference type="SUPFAM" id="SSF51306">
    <property type="entry name" value="LexA/Signal peptidase"/>
    <property type="match status" value="1"/>
</dbReference>
<evidence type="ECO:0000256" key="6">
    <source>
        <dbReference type="PIRSR" id="PIRSR600223-1"/>
    </source>
</evidence>
<dbReference type="EC" id="3.4.21.89" evidence="4 7"/>
<comment type="similarity">
    <text evidence="3 7">Belongs to the peptidase S26 family.</text>
</comment>
<protein>
    <recommendedName>
        <fullName evidence="4 7">Signal peptidase I</fullName>
        <ecNumber evidence="4 7">3.4.21.89</ecNumber>
    </recommendedName>
</protein>
<feature type="compositionally biased region" description="Basic residues" evidence="8">
    <location>
        <begin position="35"/>
        <end position="45"/>
    </location>
</feature>
<dbReference type="Gene3D" id="2.10.109.10">
    <property type="entry name" value="Umud Fragment, subunit A"/>
    <property type="match status" value="1"/>
</dbReference>
<comment type="catalytic activity">
    <reaction evidence="1 7">
        <text>Cleavage of hydrophobic, N-terminal signal or leader sequences from secreted and periplasmic proteins.</text>
        <dbReference type="EC" id="3.4.21.89"/>
    </reaction>
</comment>
<dbReference type="NCBIfam" id="TIGR02227">
    <property type="entry name" value="sigpep_I_bact"/>
    <property type="match status" value="1"/>
</dbReference>
<dbReference type="PANTHER" id="PTHR43390:SF1">
    <property type="entry name" value="CHLOROPLAST PROCESSING PEPTIDASE"/>
    <property type="match status" value="1"/>
</dbReference>
<keyword evidence="7" id="KW-0645">Protease</keyword>
<dbReference type="InterPro" id="IPR019533">
    <property type="entry name" value="Peptidase_S26"/>
</dbReference>
<sequence>MGRRGRPPGRAGGGSARRSAGRTPEAGGPVEGRAARRRTAKRIKRRRRLRTTREIPILLVIALAIALGIKTFLVQPFVIPSGSMEQTIRIDDRVLVDKLSPWVGWEPSRGEVVVFKDPGGWMAGDPFVEATEYPPVIREARTVLSWVGLLPEDDGEHLIKRVIAVGGDTVVCCDAEGLITVNGTPLREPYLHPGNAPSTLSFDVTVPEGRVFVLGDHRSRSQDSRFYLDDPGQGTVPVDRVVGRAVVIAWPFDHWTTLNGVEAFAAVPDP</sequence>
<keyword evidence="7" id="KW-0812">Transmembrane</keyword>
<evidence type="ECO:0000313" key="10">
    <source>
        <dbReference type="EMBL" id="MBB0244109.1"/>
    </source>
</evidence>
<keyword evidence="7" id="KW-1133">Transmembrane helix</keyword>
<dbReference type="CDD" id="cd06530">
    <property type="entry name" value="S26_SPase_I"/>
    <property type="match status" value="1"/>
</dbReference>
<gene>
    <name evidence="10" type="primary">lepB</name>
    <name evidence="10" type="ORF">FNQ90_08290</name>
</gene>
<organism evidence="10 11">
    <name type="scientific">Streptomyces alkaliphilus</name>
    <dbReference type="NCBI Taxonomy" id="1472722"/>
    <lineage>
        <taxon>Bacteria</taxon>
        <taxon>Bacillati</taxon>
        <taxon>Actinomycetota</taxon>
        <taxon>Actinomycetes</taxon>
        <taxon>Kitasatosporales</taxon>
        <taxon>Streptomycetaceae</taxon>
        <taxon>Streptomyces</taxon>
    </lineage>
</organism>
<dbReference type="GO" id="GO:0009003">
    <property type="term" value="F:signal peptidase activity"/>
    <property type="evidence" value="ECO:0007669"/>
    <property type="project" value="UniProtKB-EC"/>
</dbReference>
<evidence type="ECO:0000313" key="11">
    <source>
        <dbReference type="Proteomes" id="UP000538929"/>
    </source>
</evidence>
<feature type="transmembrane region" description="Helical" evidence="7">
    <location>
        <begin position="55"/>
        <end position="79"/>
    </location>
</feature>
<dbReference type="Proteomes" id="UP000538929">
    <property type="component" value="Unassembled WGS sequence"/>
</dbReference>
<keyword evidence="5 7" id="KW-0378">Hydrolase</keyword>
<comment type="caution">
    <text evidence="10">The sequence shown here is derived from an EMBL/GenBank/DDBJ whole genome shotgun (WGS) entry which is preliminary data.</text>
</comment>
<dbReference type="PANTHER" id="PTHR43390">
    <property type="entry name" value="SIGNAL PEPTIDASE I"/>
    <property type="match status" value="1"/>
</dbReference>
<evidence type="ECO:0000256" key="5">
    <source>
        <dbReference type="ARBA" id="ARBA00022801"/>
    </source>
</evidence>
<evidence type="ECO:0000256" key="2">
    <source>
        <dbReference type="ARBA" id="ARBA00004401"/>
    </source>
</evidence>
<feature type="domain" description="Peptidase S26" evidence="9">
    <location>
        <begin position="57"/>
        <end position="250"/>
    </location>
</feature>
<comment type="subcellular location">
    <subcellularLocation>
        <location evidence="2">Cell membrane</location>
        <topology evidence="2">Single-pass type II membrane protein</topology>
    </subcellularLocation>
    <subcellularLocation>
        <location evidence="7">Membrane</location>
        <topology evidence="7">Single-pass type II membrane protein</topology>
    </subcellularLocation>
</comment>
<reference evidence="11" key="1">
    <citation type="submission" date="2019-10" db="EMBL/GenBank/DDBJ databases">
        <title>Streptomyces sp. nov., a novel actinobacterium isolated from alkaline environment.</title>
        <authorList>
            <person name="Golinska P."/>
        </authorList>
    </citation>
    <scope>NUCLEOTIDE SEQUENCE [LARGE SCALE GENOMIC DNA]</scope>
    <source>
        <strain evidence="11">DSM 42118</strain>
    </source>
</reference>
<name>A0A7W3TC19_9ACTN</name>
<dbReference type="InterPro" id="IPR019758">
    <property type="entry name" value="Pept_S26A_signal_pept_1_CS"/>
</dbReference>
<evidence type="ECO:0000256" key="3">
    <source>
        <dbReference type="ARBA" id="ARBA00009370"/>
    </source>
</evidence>
<dbReference type="RefSeq" id="WP_143619885.1">
    <property type="nucleotide sequence ID" value="NZ_VJYJ02000215.1"/>
</dbReference>
<feature type="region of interest" description="Disordered" evidence="8">
    <location>
        <begin position="1"/>
        <end position="45"/>
    </location>
</feature>
<evidence type="ECO:0000256" key="4">
    <source>
        <dbReference type="ARBA" id="ARBA00013208"/>
    </source>
</evidence>
<dbReference type="AlphaFoldDB" id="A0A7W3TC19"/>
<feature type="active site" evidence="6">
    <location>
        <position position="83"/>
    </location>
</feature>
<evidence type="ECO:0000259" key="9">
    <source>
        <dbReference type="Pfam" id="PF10502"/>
    </source>
</evidence>
<dbReference type="InterPro" id="IPR036286">
    <property type="entry name" value="LexA/Signal_pep-like_sf"/>
</dbReference>
<evidence type="ECO:0000256" key="8">
    <source>
        <dbReference type="SAM" id="MobiDB-lite"/>
    </source>
</evidence>
<dbReference type="InterPro" id="IPR000223">
    <property type="entry name" value="Pept_S26A_signal_pept_1"/>
</dbReference>
<accession>A0A7W3TC19</accession>
<feature type="active site" evidence="6">
    <location>
        <position position="160"/>
    </location>
</feature>
<dbReference type="PROSITE" id="PS00761">
    <property type="entry name" value="SPASE_I_3"/>
    <property type="match status" value="1"/>
</dbReference>
<dbReference type="EMBL" id="VKHT01000175">
    <property type="protein sequence ID" value="MBB0244109.1"/>
    <property type="molecule type" value="Genomic_DNA"/>
</dbReference>
<proteinExistence type="inferred from homology"/>
<evidence type="ECO:0000256" key="7">
    <source>
        <dbReference type="RuleBase" id="RU362042"/>
    </source>
</evidence>
<dbReference type="PRINTS" id="PR00727">
    <property type="entry name" value="LEADERPTASE"/>
</dbReference>
<dbReference type="GO" id="GO:0004252">
    <property type="term" value="F:serine-type endopeptidase activity"/>
    <property type="evidence" value="ECO:0007669"/>
    <property type="project" value="InterPro"/>
</dbReference>